<protein>
    <recommendedName>
        <fullName evidence="4">HNH nuclease domain-containing protein</fullName>
    </recommendedName>
</protein>
<feature type="signal peptide" evidence="3">
    <location>
        <begin position="1"/>
        <end position="28"/>
    </location>
</feature>
<keyword evidence="2" id="KW-1133">Transmembrane helix</keyword>
<evidence type="ECO:0000256" key="2">
    <source>
        <dbReference type="SAM" id="Phobius"/>
    </source>
</evidence>
<feature type="domain" description="HNH nuclease" evidence="4">
    <location>
        <begin position="342"/>
        <end position="398"/>
    </location>
</feature>
<comment type="caution">
    <text evidence="5">The sequence shown here is derived from an EMBL/GenBank/DDBJ whole genome shotgun (WGS) entry which is preliminary data.</text>
</comment>
<keyword evidence="2" id="KW-0472">Membrane</keyword>
<feature type="transmembrane region" description="Helical" evidence="2">
    <location>
        <begin position="94"/>
        <end position="114"/>
    </location>
</feature>
<organism evidence="5 6">
    <name type="scientific">Discina gigas</name>
    <dbReference type="NCBI Taxonomy" id="1032678"/>
    <lineage>
        <taxon>Eukaryota</taxon>
        <taxon>Fungi</taxon>
        <taxon>Dikarya</taxon>
        <taxon>Ascomycota</taxon>
        <taxon>Pezizomycotina</taxon>
        <taxon>Pezizomycetes</taxon>
        <taxon>Pezizales</taxon>
        <taxon>Discinaceae</taxon>
        <taxon>Discina</taxon>
    </lineage>
</organism>
<gene>
    <name evidence="5" type="ORF">Q9L58_009379</name>
</gene>
<feature type="chain" id="PRO_5047404282" description="HNH nuclease domain-containing protein" evidence="3">
    <location>
        <begin position="29"/>
        <end position="562"/>
    </location>
</feature>
<keyword evidence="3" id="KW-0732">Signal</keyword>
<dbReference type="EMBL" id="JBBBZM010000215">
    <property type="protein sequence ID" value="KAL0631750.1"/>
    <property type="molecule type" value="Genomic_DNA"/>
</dbReference>
<feature type="region of interest" description="Disordered" evidence="1">
    <location>
        <begin position="286"/>
        <end position="322"/>
    </location>
</feature>
<dbReference type="InterPro" id="IPR003615">
    <property type="entry name" value="HNH_nuc"/>
</dbReference>
<dbReference type="Pfam" id="PF13391">
    <property type="entry name" value="HNH_2"/>
    <property type="match status" value="1"/>
</dbReference>
<accession>A0ABR3G7K2</accession>
<keyword evidence="2" id="KW-0812">Transmembrane</keyword>
<sequence>MYSSTVLGLLLTAVLAPLLLISQILISAEPQRAKIYELKTARLQGVQIQDIISSFPEDARYAALPGVLEMYLALNDQLIDLGATPDKTPYRPTMIFFTALTFFYYFVILIFAWCMRGSGGDTKAGDGQSENQAGRDSETGAVNRAAGAVAAVVAPQEPALQDVVPSNTRSRFLALWFRQPPSSGTSADDATGQRPCCIYLEDPVGHTVSGSFLATVNTPIDVEELGACEDDASTPTLDLTLVFHDATCSVARWDLESHLAQGCTFAINVLRNPTSTYLPIPTASSFSAGPSVSQSRNSPSYPPEKRARTETGGSVSPRKPSVRLVMPPDLEINVKKLYQGTCAACHIVPNSMYKWFPTDDDDNPGELEQWNRTNSLCNCILLDAFVHTVHDLRLLAVDSNSERVRLFAPIQSLLSRSNQKAALPRNVKPSRSALSWHYNMCVIENMCSILLDAEGGAKRQPWRDGPVLVRDAMDETYSAPAEFEIRSTPAQPDVEGVIFGGPHGTVKRKYQASTPSPVRTEDQEEWFFTQEVHERLNREAHMRKGREKVYYWETNEEWVEPL</sequence>
<evidence type="ECO:0000313" key="5">
    <source>
        <dbReference type="EMBL" id="KAL0631750.1"/>
    </source>
</evidence>
<evidence type="ECO:0000259" key="4">
    <source>
        <dbReference type="Pfam" id="PF13391"/>
    </source>
</evidence>
<evidence type="ECO:0000313" key="6">
    <source>
        <dbReference type="Proteomes" id="UP001447188"/>
    </source>
</evidence>
<proteinExistence type="predicted"/>
<evidence type="ECO:0000256" key="3">
    <source>
        <dbReference type="SAM" id="SignalP"/>
    </source>
</evidence>
<evidence type="ECO:0000256" key="1">
    <source>
        <dbReference type="SAM" id="MobiDB-lite"/>
    </source>
</evidence>
<keyword evidence="6" id="KW-1185">Reference proteome</keyword>
<reference evidence="5 6" key="1">
    <citation type="submission" date="2024-02" db="EMBL/GenBank/DDBJ databases">
        <title>Discinaceae phylogenomics.</title>
        <authorList>
            <person name="Dirks A.C."/>
            <person name="James T.Y."/>
        </authorList>
    </citation>
    <scope>NUCLEOTIDE SEQUENCE [LARGE SCALE GENOMIC DNA]</scope>
    <source>
        <strain evidence="5 6">ACD0624</strain>
    </source>
</reference>
<feature type="compositionally biased region" description="Polar residues" evidence="1">
    <location>
        <begin position="286"/>
        <end position="299"/>
    </location>
</feature>
<dbReference type="Proteomes" id="UP001447188">
    <property type="component" value="Unassembled WGS sequence"/>
</dbReference>
<name>A0ABR3G7K2_9PEZI</name>